<dbReference type="SMART" id="SM00283">
    <property type="entry name" value="MA"/>
    <property type="match status" value="1"/>
</dbReference>
<evidence type="ECO:0000256" key="5">
    <source>
        <dbReference type="PROSITE-ProRule" id="PRU00284"/>
    </source>
</evidence>
<dbReference type="CDD" id="cd06225">
    <property type="entry name" value="HAMP"/>
    <property type="match status" value="1"/>
</dbReference>
<evidence type="ECO:0000256" key="3">
    <source>
        <dbReference type="ARBA" id="ARBA00023224"/>
    </source>
</evidence>
<keyword evidence="3 5" id="KW-0807">Transducer</keyword>
<evidence type="ECO:0000256" key="7">
    <source>
        <dbReference type="SAM" id="Phobius"/>
    </source>
</evidence>
<dbReference type="RefSeq" id="WP_184047872.1">
    <property type="nucleotide sequence ID" value="NZ_JACIGK010000034.1"/>
</dbReference>
<gene>
    <name evidence="11" type="ORF">GGD89_003465</name>
</gene>
<feature type="transmembrane region" description="Helical" evidence="7">
    <location>
        <begin position="12"/>
        <end position="31"/>
    </location>
</feature>
<keyword evidence="7" id="KW-0812">Transmembrane</keyword>
<keyword evidence="2" id="KW-0997">Cell inner membrane</keyword>
<keyword evidence="7" id="KW-0472">Membrane</keyword>
<organism evidence="11 12">
    <name type="scientific">Roseospira visakhapatnamensis</name>
    <dbReference type="NCBI Taxonomy" id="390880"/>
    <lineage>
        <taxon>Bacteria</taxon>
        <taxon>Pseudomonadati</taxon>
        <taxon>Pseudomonadota</taxon>
        <taxon>Alphaproteobacteria</taxon>
        <taxon>Rhodospirillales</taxon>
        <taxon>Rhodospirillaceae</taxon>
        <taxon>Roseospira</taxon>
    </lineage>
</organism>
<dbReference type="CDD" id="cd12913">
    <property type="entry name" value="PDC1_MCP_like"/>
    <property type="match status" value="1"/>
</dbReference>
<evidence type="ECO:0000256" key="1">
    <source>
        <dbReference type="ARBA" id="ARBA00004429"/>
    </source>
</evidence>
<dbReference type="PROSITE" id="PS50885">
    <property type="entry name" value="HAMP"/>
    <property type="match status" value="1"/>
</dbReference>
<dbReference type="GO" id="GO:0007165">
    <property type="term" value="P:signal transduction"/>
    <property type="evidence" value="ECO:0007669"/>
    <property type="project" value="UniProtKB-KW"/>
</dbReference>
<dbReference type="Gene3D" id="1.10.287.950">
    <property type="entry name" value="Methyl-accepting chemotaxis protein"/>
    <property type="match status" value="1"/>
</dbReference>
<feature type="transmembrane region" description="Helical" evidence="7">
    <location>
        <begin position="314"/>
        <end position="334"/>
    </location>
</feature>
<protein>
    <submittedName>
        <fullName evidence="11">Methyl-accepting chemotaxis protein</fullName>
    </submittedName>
</protein>
<dbReference type="InterPro" id="IPR003660">
    <property type="entry name" value="HAMP_dom"/>
</dbReference>
<evidence type="ECO:0000259" key="8">
    <source>
        <dbReference type="PROSITE" id="PS50111"/>
    </source>
</evidence>
<dbReference type="GO" id="GO:0005886">
    <property type="term" value="C:plasma membrane"/>
    <property type="evidence" value="ECO:0007669"/>
    <property type="project" value="UniProtKB-SubCell"/>
</dbReference>
<comment type="subcellular location">
    <subcellularLocation>
        <location evidence="1">Cell inner membrane</location>
        <topology evidence="1">Multi-pass membrane protein</topology>
    </subcellularLocation>
</comment>
<evidence type="ECO:0000313" key="12">
    <source>
        <dbReference type="Proteomes" id="UP000554286"/>
    </source>
</evidence>
<feature type="domain" description="Methyl-accepting transducer" evidence="8">
    <location>
        <begin position="430"/>
        <end position="652"/>
    </location>
</feature>
<evidence type="ECO:0000256" key="4">
    <source>
        <dbReference type="ARBA" id="ARBA00029447"/>
    </source>
</evidence>
<dbReference type="Proteomes" id="UP000554286">
    <property type="component" value="Unassembled WGS sequence"/>
</dbReference>
<feature type="coiled-coil region" evidence="6">
    <location>
        <begin position="655"/>
        <end position="682"/>
    </location>
</feature>
<reference evidence="11 12" key="1">
    <citation type="submission" date="2020-08" db="EMBL/GenBank/DDBJ databases">
        <title>Genome sequencing of Purple Non-Sulfur Bacteria from various extreme environments.</title>
        <authorList>
            <person name="Mayer M."/>
        </authorList>
    </citation>
    <scope>NUCLEOTIDE SEQUENCE [LARGE SCALE GENOMIC DNA]</scope>
    <source>
        <strain evidence="11 12">JA131</strain>
    </source>
</reference>
<keyword evidence="12" id="KW-1185">Reference proteome</keyword>
<dbReference type="AlphaFoldDB" id="A0A7W6WB13"/>
<comment type="caution">
    <text evidence="11">The sequence shown here is derived from an EMBL/GenBank/DDBJ whole genome shotgun (WGS) entry which is preliminary data.</text>
</comment>
<feature type="domain" description="T-SNARE coiled-coil homology" evidence="9">
    <location>
        <begin position="582"/>
        <end position="644"/>
    </location>
</feature>
<dbReference type="Gene3D" id="6.10.340.10">
    <property type="match status" value="1"/>
</dbReference>
<evidence type="ECO:0000259" key="9">
    <source>
        <dbReference type="PROSITE" id="PS50192"/>
    </source>
</evidence>
<dbReference type="EMBL" id="JACIGK010000034">
    <property type="protein sequence ID" value="MBB4267815.1"/>
    <property type="molecule type" value="Genomic_DNA"/>
</dbReference>
<evidence type="ECO:0000313" key="11">
    <source>
        <dbReference type="EMBL" id="MBB4267815.1"/>
    </source>
</evidence>
<dbReference type="PANTHER" id="PTHR32089:SF112">
    <property type="entry name" value="LYSOZYME-LIKE PROTEIN-RELATED"/>
    <property type="match status" value="1"/>
</dbReference>
<dbReference type="Gene3D" id="3.30.450.20">
    <property type="entry name" value="PAS domain"/>
    <property type="match status" value="2"/>
</dbReference>
<dbReference type="PROSITE" id="PS50111">
    <property type="entry name" value="CHEMOTAXIS_TRANSDUC_2"/>
    <property type="match status" value="1"/>
</dbReference>
<keyword evidence="7" id="KW-1133">Transmembrane helix</keyword>
<evidence type="ECO:0000256" key="6">
    <source>
        <dbReference type="SAM" id="Coils"/>
    </source>
</evidence>
<dbReference type="InterPro" id="IPR004089">
    <property type="entry name" value="MCPsignal_dom"/>
</dbReference>
<dbReference type="PROSITE" id="PS50192">
    <property type="entry name" value="T_SNARE"/>
    <property type="match status" value="1"/>
</dbReference>
<dbReference type="CDD" id="cd18774">
    <property type="entry name" value="PDC2_HK_sensor"/>
    <property type="match status" value="1"/>
</dbReference>
<dbReference type="Pfam" id="PF00672">
    <property type="entry name" value="HAMP"/>
    <property type="match status" value="1"/>
</dbReference>
<proteinExistence type="inferred from homology"/>
<dbReference type="Pfam" id="PF22673">
    <property type="entry name" value="MCP-like_PDC_1"/>
    <property type="match status" value="1"/>
</dbReference>
<keyword evidence="2" id="KW-1003">Cell membrane</keyword>
<evidence type="ECO:0000256" key="2">
    <source>
        <dbReference type="ARBA" id="ARBA00022519"/>
    </source>
</evidence>
<accession>A0A7W6WB13</accession>
<dbReference type="PANTHER" id="PTHR32089">
    <property type="entry name" value="METHYL-ACCEPTING CHEMOTAXIS PROTEIN MCPB"/>
    <property type="match status" value="1"/>
</dbReference>
<sequence length="783" mass="81657">MITLTLARRIALSAITVVVACFVIIISFVSVQQTTFANDTGHEILTRQAKEIGGLTQDRIGEALALARTMASALEGLIIAGVSDRDAYGGVVRETIRRNPGVVGGGVGLAPDTIGADADHQATGFSDADGRLVPYFYRDGGGVSWEPLVMGGDSGSEAWYDLPIARRADVLTEPYLYPVGDRDVLMTTASAPVYRDGRPVGVTTIDLALDDLQAGIAQVRIFETGTGALLSEAGQWVSHPDSARLGKTMTESPLSAMFREAVGGETVVRHMDVDGDEHMVVMLPVRFATEDATWVAMVHAPAHEILASANALQLSMVVAAGLCVLVTALVLWLVGGSIARPLVAVTGVTERIAAGDLHQDIPGTTRPDEIGALARSVAVFKENSQEIERLQAEQDALHRRNARRVKSEMFALTNALEEEVRSAIGVVERQSHAMHEAAVAMKDAVGHTEHGAESAAGAARDAATSVDAVAAAAEQMAGSIGEISRQVAGASAIVHRAARQAETTNDRIKGLVSAAHQIGAVVSLISGIAKQTNLLALNATIEAARAGSAGKGFAVVANEVKILASQTANATEEIEGQIGGMQTATSEAVEAIQGIVSVIGEINEITTAISAAVEEQTAATGEISQSAQQAALGTQAATSGIGAVSRSAETTGQHARSVEDSAQDVRQRVEQMQAALTRITNAGTGEDRQSNALRTVNVAVTVTLADGLSRSCLLQDLAPSGVGTLDRAVDTARGSEFRVSVPELGTLAGVVVARTETSTHIRLDLDEAESQRVAAFVRTRGSR</sequence>
<evidence type="ECO:0000259" key="10">
    <source>
        <dbReference type="PROSITE" id="PS50885"/>
    </source>
</evidence>
<dbReference type="SMART" id="SM00304">
    <property type="entry name" value="HAMP"/>
    <property type="match status" value="1"/>
</dbReference>
<keyword evidence="6" id="KW-0175">Coiled coil</keyword>
<feature type="domain" description="HAMP" evidence="10">
    <location>
        <begin position="336"/>
        <end position="389"/>
    </location>
</feature>
<dbReference type="InterPro" id="IPR000727">
    <property type="entry name" value="T_SNARE_dom"/>
</dbReference>
<dbReference type="Pfam" id="PF00015">
    <property type="entry name" value="MCPsignal"/>
    <property type="match status" value="1"/>
</dbReference>
<comment type="similarity">
    <text evidence="4">Belongs to the methyl-accepting chemotaxis (MCP) protein family.</text>
</comment>
<dbReference type="SUPFAM" id="SSF58104">
    <property type="entry name" value="Methyl-accepting chemotaxis protein (MCP) signaling domain"/>
    <property type="match status" value="1"/>
</dbReference>
<name>A0A7W6WB13_9PROT</name>